<accession>A0A8H6JLL9</accession>
<name>A0A8H6JLL9_9PEZI</name>
<sequence>MFDLLAAFRGPTRTPYRLFGPTDRHQHKTKQHGPVLAVLGVPRGVTVHIQPCYDDVTYSQHILLVSDYPELAQEILSCFAALSTFERAKAGVLYLKLAEVPITAEDVEPPLPSPPGTRQFQGHRPGLHVLHVLRGRLRQVGFSEQLRPLLLLRLFRALVEDMDFAKTTIDQFASLTIEERAEAGIPNTRIAVQTLVADDIDPPMPPTPLLSLLLSEASSVSQN</sequence>
<gene>
    <name evidence="1" type="ORF">CSOJ01_03852</name>
</gene>
<organism evidence="1 2">
    <name type="scientific">Colletotrichum sojae</name>
    <dbReference type="NCBI Taxonomy" id="2175907"/>
    <lineage>
        <taxon>Eukaryota</taxon>
        <taxon>Fungi</taxon>
        <taxon>Dikarya</taxon>
        <taxon>Ascomycota</taxon>
        <taxon>Pezizomycotina</taxon>
        <taxon>Sordariomycetes</taxon>
        <taxon>Hypocreomycetidae</taxon>
        <taxon>Glomerellales</taxon>
        <taxon>Glomerellaceae</taxon>
        <taxon>Colletotrichum</taxon>
        <taxon>Colletotrichum orchidearum species complex</taxon>
    </lineage>
</organism>
<comment type="caution">
    <text evidence="1">The sequence shown here is derived from an EMBL/GenBank/DDBJ whole genome shotgun (WGS) entry which is preliminary data.</text>
</comment>
<keyword evidence="2" id="KW-1185">Reference proteome</keyword>
<evidence type="ECO:0000313" key="2">
    <source>
        <dbReference type="Proteomes" id="UP000652219"/>
    </source>
</evidence>
<proteinExistence type="predicted"/>
<dbReference type="AlphaFoldDB" id="A0A8H6JLL9"/>
<reference evidence="1 2" key="1">
    <citation type="journal article" date="2020" name="Phytopathology">
        <title>Genome Sequence Resources of Colletotrichum truncatum, C. plurivorum, C. musicola, and C. sojae: Four Species Pathogenic to Soybean (Glycine max).</title>
        <authorList>
            <person name="Rogerio F."/>
            <person name="Boufleur T.R."/>
            <person name="Ciampi-Guillardi M."/>
            <person name="Sukno S.A."/>
            <person name="Thon M.R."/>
            <person name="Massola Junior N.S."/>
            <person name="Baroncelli R."/>
        </authorList>
    </citation>
    <scope>NUCLEOTIDE SEQUENCE [LARGE SCALE GENOMIC DNA]</scope>
    <source>
        <strain evidence="1 2">LFN0009</strain>
    </source>
</reference>
<protein>
    <submittedName>
        <fullName evidence="1">Uncharacterized protein</fullName>
    </submittedName>
</protein>
<evidence type="ECO:0000313" key="1">
    <source>
        <dbReference type="EMBL" id="KAF6814841.1"/>
    </source>
</evidence>
<dbReference type="Proteomes" id="UP000652219">
    <property type="component" value="Unassembled WGS sequence"/>
</dbReference>
<dbReference type="EMBL" id="WIGN01000040">
    <property type="protein sequence ID" value="KAF6814841.1"/>
    <property type="molecule type" value="Genomic_DNA"/>
</dbReference>